<name>A0A7W7VE37_9PSEU</name>
<dbReference type="Proteomes" id="UP000520767">
    <property type="component" value="Unassembled WGS sequence"/>
</dbReference>
<dbReference type="GO" id="GO:0000156">
    <property type="term" value="F:phosphorelay response regulator activity"/>
    <property type="evidence" value="ECO:0007669"/>
    <property type="project" value="InterPro"/>
</dbReference>
<dbReference type="EMBL" id="JACHJQ010000003">
    <property type="protein sequence ID" value="MBB4906853.1"/>
    <property type="molecule type" value="Genomic_DNA"/>
</dbReference>
<evidence type="ECO:0000256" key="4">
    <source>
        <dbReference type="PROSITE-ProRule" id="PRU00050"/>
    </source>
</evidence>
<dbReference type="EC" id="3.1.1.61" evidence="2"/>
<proteinExistence type="predicted"/>
<dbReference type="SUPFAM" id="SSF52738">
    <property type="entry name" value="Methylesterase CheB, C-terminal domain"/>
    <property type="match status" value="1"/>
</dbReference>
<evidence type="ECO:0000313" key="6">
    <source>
        <dbReference type="EMBL" id="MBB4906853.1"/>
    </source>
</evidence>
<accession>A0A7W7VE37</accession>
<dbReference type="GO" id="GO:0008984">
    <property type="term" value="F:protein-glutamate methylesterase activity"/>
    <property type="evidence" value="ECO:0007669"/>
    <property type="project" value="UniProtKB-EC"/>
</dbReference>
<dbReference type="CDD" id="cd16433">
    <property type="entry name" value="CheB"/>
    <property type="match status" value="1"/>
</dbReference>
<feature type="active site" evidence="4">
    <location>
        <position position="140"/>
    </location>
</feature>
<dbReference type="AlphaFoldDB" id="A0A7W7VE37"/>
<dbReference type="RefSeq" id="WP_184811003.1">
    <property type="nucleotide sequence ID" value="NZ_JACHJQ010000003.1"/>
</dbReference>
<dbReference type="GO" id="GO:0005737">
    <property type="term" value="C:cytoplasm"/>
    <property type="evidence" value="ECO:0007669"/>
    <property type="project" value="InterPro"/>
</dbReference>
<keyword evidence="7" id="KW-1185">Reference proteome</keyword>
<evidence type="ECO:0000256" key="1">
    <source>
        <dbReference type="ARBA" id="ARBA00022801"/>
    </source>
</evidence>
<dbReference type="PANTHER" id="PTHR42872:SF6">
    <property type="entry name" value="PROTEIN-GLUTAMATE METHYLESTERASE_PROTEIN-GLUTAMINE GLUTAMINASE"/>
    <property type="match status" value="1"/>
</dbReference>
<feature type="active site" evidence="4">
    <location>
        <position position="47"/>
    </location>
</feature>
<keyword evidence="1 4" id="KW-0378">Hydrolase</keyword>
<dbReference type="Pfam" id="PF01339">
    <property type="entry name" value="CheB_methylest"/>
    <property type="match status" value="1"/>
</dbReference>
<evidence type="ECO:0000256" key="2">
    <source>
        <dbReference type="ARBA" id="ARBA00039140"/>
    </source>
</evidence>
<comment type="catalytic activity">
    <reaction evidence="3">
        <text>[protein]-L-glutamate 5-O-methyl ester + H2O = L-glutamyl-[protein] + methanol + H(+)</text>
        <dbReference type="Rhea" id="RHEA:23236"/>
        <dbReference type="Rhea" id="RHEA-COMP:10208"/>
        <dbReference type="Rhea" id="RHEA-COMP:10311"/>
        <dbReference type="ChEBI" id="CHEBI:15377"/>
        <dbReference type="ChEBI" id="CHEBI:15378"/>
        <dbReference type="ChEBI" id="CHEBI:17790"/>
        <dbReference type="ChEBI" id="CHEBI:29973"/>
        <dbReference type="ChEBI" id="CHEBI:82795"/>
        <dbReference type="EC" id="3.1.1.61"/>
    </reaction>
</comment>
<sequence>MSAPAREPLGRFDVVAVATSAGGVQALSALLGALPADFPVPVLIVQHLDPRHDTTLADILDRRSALRVKLADAGEHAEPGTAYIAPPDRHLLIGADGVLSLSDRPRTQFVRPAADLLFESVADAYGARAVVCVLTGSGRDGAAGVVAAKTRGGTVIVEDPETAAFAGMPHAAVRSEHVDHVLALADIPTALHDLLVATRP</sequence>
<dbReference type="InterPro" id="IPR035909">
    <property type="entry name" value="CheB_C"/>
</dbReference>
<dbReference type="PANTHER" id="PTHR42872">
    <property type="entry name" value="PROTEIN-GLUTAMATE METHYLESTERASE/PROTEIN-GLUTAMINE GLUTAMINASE"/>
    <property type="match status" value="1"/>
</dbReference>
<gene>
    <name evidence="6" type="ORF">FHR82_003073</name>
</gene>
<evidence type="ECO:0000259" key="5">
    <source>
        <dbReference type="PROSITE" id="PS50122"/>
    </source>
</evidence>
<keyword evidence="4" id="KW-0145">Chemotaxis</keyword>
<evidence type="ECO:0000256" key="3">
    <source>
        <dbReference type="ARBA" id="ARBA00048267"/>
    </source>
</evidence>
<feature type="domain" description="CheB-type methylesterase" evidence="5">
    <location>
        <begin position="8"/>
        <end position="198"/>
    </location>
</feature>
<dbReference type="PROSITE" id="PS50122">
    <property type="entry name" value="CHEB"/>
    <property type="match status" value="1"/>
</dbReference>
<reference evidence="6 7" key="1">
    <citation type="submission" date="2020-08" db="EMBL/GenBank/DDBJ databases">
        <title>Genomic Encyclopedia of Type Strains, Phase III (KMG-III): the genomes of soil and plant-associated and newly described type strains.</title>
        <authorList>
            <person name="Whitman W."/>
        </authorList>
    </citation>
    <scope>NUCLEOTIDE SEQUENCE [LARGE SCALE GENOMIC DNA]</scope>
    <source>
        <strain evidence="6 7">CECT 8960</strain>
    </source>
</reference>
<feature type="active site" evidence="4">
    <location>
        <position position="20"/>
    </location>
</feature>
<organism evidence="6 7">
    <name type="scientific">Actinophytocola algeriensis</name>
    <dbReference type="NCBI Taxonomy" id="1768010"/>
    <lineage>
        <taxon>Bacteria</taxon>
        <taxon>Bacillati</taxon>
        <taxon>Actinomycetota</taxon>
        <taxon>Actinomycetes</taxon>
        <taxon>Pseudonocardiales</taxon>
        <taxon>Pseudonocardiaceae</taxon>
    </lineage>
</organism>
<evidence type="ECO:0000313" key="7">
    <source>
        <dbReference type="Proteomes" id="UP000520767"/>
    </source>
</evidence>
<protein>
    <recommendedName>
        <fullName evidence="2">protein-glutamate methylesterase</fullName>
        <ecNumber evidence="2">3.1.1.61</ecNumber>
    </recommendedName>
</protein>
<dbReference type="GO" id="GO:0006935">
    <property type="term" value="P:chemotaxis"/>
    <property type="evidence" value="ECO:0007669"/>
    <property type="project" value="UniProtKB-UniRule"/>
</dbReference>
<comment type="caution">
    <text evidence="6">The sequence shown here is derived from an EMBL/GenBank/DDBJ whole genome shotgun (WGS) entry which is preliminary data.</text>
</comment>
<dbReference type="Gene3D" id="3.40.50.180">
    <property type="entry name" value="Methylesterase CheB, C-terminal domain"/>
    <property type="match status" value="1"/>
</dbReference>
<dbReference type="InterPro" id="IPR000673">
    <property type="entry name" value="Sig_transdc_resp-reg_Me-estase"/>
</dbReference>